<gene>
    <name evidence="2" type="ORF">Sjap_020140</name>
</gene>
<feature type="region of interest" description="Disordered" evidence="1">
    <location>
        <begin position="79"/>
        <end position="102"/>
    </location>
</feature>
<organism evidence="2 3">
    <name type="scientific">Stephania japonica</name>
    <dbReference type="NCBI Taxonomy" id="461633"/>
    <lineage>
        <taxon>Eukaryota</taxon>
        <taxon>Viridiplantae</taxon>
        <taxon>Streptophyta</taxon>
        <taxon>Embryophyta</taxon>
        <taxon>Tracheophyta</taxon>
        <taxon>Spermatophyta</taxon>
        <taxon>Magnoliopsida</taxon>
        <taxon>Ranunculales</taxon>
        <taxon>Menispermaceae</taxon>
        <taxon>Menispermoideae</taxon>
        <taxon>Cissampelideae</taxon>
        <taxon>Stephania</taxon>
    </lineage>
</organism>
<keyword evidence="3" id="KW-1185">Reference proteome</keyword>
<sequence>MFSWFWSCRGWWDSPQSRQIGGVDIAGRRWLTFMVKTVMGFCHIRAVQFGYGEGSTYLRVWILRFDLARRSFKKKKEKIDVKGQEPGTSTHAQKVVLQDKGSHVVENRERDLVITRGGTERDALESFVESLGNEEREEGREKTPKEGRRRSPARAASIAGEGGDCSTVAAIGSRLSQRKIREERGGQKPPLRGPTPPPAVGRDSLVPGRPAGGSP</sequence>
<dbReference type="EMBL" id="JBBNAE010000008">
    <property type="protein sequence ID" value="KAK9102886.1"/>
    <property type="molecule type" value="Genomic_DNA"/>
</dbReference>
<feature type="region of interest" description="Disordered" evidence="1">
    <location>
        <begin position="128"/>
        <end position="215"/>
    </location>
</feature>
<evidence type="ECO:0000313" key="2">
    <source>
        <dbReference type="EMBL" id="KAK9102886.1"/>
    </source>
</evidence>
<evidence type="ECO:0000313" key="3">
    <source>
        <dbReference type="Proteomes" id="UP001417504"/>
    </source>
</evidence>
<name>A0AAP0I006_9MAGN</name>
<reference evidence="2 3" key="1">
    <citation type="submission" date="2024-01" db="EMBL/GenBank/DDBJ databases">
        <title>Genome assemblies of Stephania.</title>
        <authorList>
            <person name="Yang L."/>
        </authorList>
    </citation>
    <scope>NUCLEOTIDE SEQUENCE [LARGE SCALE GENOMIC DNA]</scope>
    <source>
        <strain evidence="2">QJT</strain>
        <tissue evidence="2">Leaf</tissue>
    </source>
</reference>
<feature type="compositionally biased region" description="Basic and acidic residues" evidence="1">
    <location>
        <begin position="133"/>
        <end position="146"/>
    </location>
</feature>
<evidence type="ECO:0000256" key="1">
    <source>
        <dbReference type="SAM" id="MobiDB-lite"/>
    </source>
</evidence>
<accession>A0AAP0I006</accession>
<dbReference type="AlphaFoldDB" id="A0AAP0I006"/>
<comment type="caution">
    <text evidence="2">The sequence shown here is derived from an EMBL/GenBank/DDBJ whole genome shotgun (WGS) entry which is preliminary data.</text>
</comment>
<proteinExistence type="predicted"/>
<dbReference type="Proteomes" id="UP001417504">
    <property type="component" value="Unassembled WGS sequence"/>
</dbReference>
<protein>
    <submittedName>
        <fullName evidence="2">Uncharacterized protein</fullName>
    </submittedName>
</protein>